<name>A0AAD5WDP1_PARTN</name>
<dbReference type="AlphaFoldDB" id="A0AAD5WDP1"/>
<protein>
    <submittedName>
        <fullName evidence="1">Uncharacterized protein</fullName>
    </submittedName>
</protein>
<keyword evidence="2" id="KW-1185">Reference proteome</keyword>
<evidence type="ECO:0000313" key="1">
    <source>
        <dbReference type="EMBL" id="KAJ1366368.1"/>
    </source>
</evidence>
<evidence type="ECO:0000313" key="2">
    <source>
        <dbReference type="Proteomes" id="UP001196413"/>
    </source>
</evidence>
<reference evidence="1" key="1">
    <citation type="submission" date="2021-06" db="EMBL/GenBank/DDBJ databases">
        <title>Parelaphostrongylus tenuis whole genome reference sequence.</title>
        <authorList>
            <person name="Garwood T.J."/>
            <person name="Larsen P.A."/>
            <person name="Fountain-Jones N.M."/>
            <person name="Garbe J.R."/>
            <person name="Macchietto M.G."/>
            <person name="Kania S.A."/>
            <person name="Gerhold R.W."/>
            <person name="Richards J.E."/>
            <person name="Wolf T.M."/>
        </authorList>
    </citation>
    <scope>NUCLEOTIDE SEQUENCE</scope>
    <source>
        <strain evidence="1">MNPRO001-30</strain>
        <tissue evidence="1">Meninges</tissue>
    </source>
</reference>
<dbReference type="Proteomes" id="UP001196413">
    <property type="component" value="Unassembled WGS sequence"/>
</dbReference>
<sequence length="73" mass="8146">MLQRRSVVAKMKELEALGLLQIGFEDQFRSDRPLKLDDRDLQAALDAGPPPSSRELVAKLSVNKDDLELSPIT</sequence>
<dbReference type="EMBL" id="JAHQIW010005532">
    <property type="protein sequence ID" value="KAJ1366368.1"/>
    <property type="molecule type" value="Genomic_DNA"/>
</dbReference>
<proteinExistence type="predicted"/>
<accession>A0AAD5WDP1</accession>
<gene>
    <name evidence="1" type="ORF">KIN20_027008</name>
</gene>
<organism evidence="1 2">
    <name type="scientific">Parelaphostrongylus tenuis</name>
    <name type="common">Meningeal worm</name>
    <dbReference type="NCBI Taxonomy" id="148309"/>
    <lineage>
        <taxon>Eukaryota</taxon>
        <taxon>Metazoa</taxon>
        <taxon>Ecdysozoa</taxon>
        <taxon>Nematoda</taxon>
        <taxon>Chromadorea</taxon>
        <taxon>Rhabditida</taxon>
        <taxon>Rhabditina</taxon>
        <taxon>Rhabditomorpha</taxon>
        <taxon>Strongyloidea</taxon>
        <taxon>Metastrongylidae</taxon>
        <taxon>Parelaphostrongylus</taxon>
    </lineage>
</organism>
<comment type="caution">
    <text evidence="1">The sequence shown here is derived from an EMBL/GenBank/DDBJ whole genome shotgun (WGS) entry which is preliminary data.</text>
</comment>